<accession>A0A240TZI8</accession>
<keyword evidence="2" id="KW-1185">Reference proteome</keyword>
<evidence type="ECO:0000313" key="2">
    <source>
        <dbReference type="Proteomes" id="UP000194432"/>
    </source>
</evidence>
<reference evidence="1 2" key="1">
    <citation type="submission" date="2017-05" db="EMBL/GenBank/DDBJ databases">
        <title>Polyphasic characterization of four soil-derived phenanthrene-degrading Acidovorax strains and proposal of Acidovorax phenanthrenivorans sp. nov.</title>
        <authorList>
            <person name="Singleton D.R."/>
            <person name="Lee J."/>
            <person name="Dickey A.N."/>
            <person name="Stroud A."/>
            <person name="Scholl E.H."/>
            <person name="Wright F.A."/>
            <person name="Aitken M.D."/>
        </authorList>
    </citation>
    <scope>NUCLEOTIDE SEQUENCE [LARGE SCALE GENOMIC DNA]</scope>
    <source>
        <strain evidence="1">NA3</strain>
    </source>
</reference>
<name>A0A240TZI8_9BURK</name>
<dbReference type="RefSeq" id="WP_094097051.1">
    <property type="nucleotide sequence ID" value="NZ_CP021361.1"/>
</dbReference>
<gene>
    <name evidence="1" type="ORF">CBP34_01065</name>
</gene>
<dbReference type="Proteomes" id="UP000194432">
    <property type="component" value="Chromosome 1"/>
</dbReference>
<organism evidence="1 2">
    <name type="scientific">Acidovorax carolinensis</name>
    <dbReference type="NCBI Taxonomy" id="553814"/>
    <lineage>
        <taxon>Bacteria</taxon>
        <taxon>Pseudomonadati</taxon>
        <taxon>Pseudomonadota</taxon>
        <taxon>Betaproteobacteria</taxon>
        <taxon>Burkholderiales</taxon>
        <taxon>Comamonadaceae</taxon>
        <taxon>Acidovorax</taxon>
    </lineage>
</organism>
<dbReference type="Gene3D" id="3.10.20.560">
    <property type="entry name" value="Phenol hydroxylase"/>
    <property type="match status" value="1"/>
</dbReference>
<dbReference type="InterPro" id="IPR043010">
    <property type="entry name" value="Phenol_hydroxylase_sf"/>
</dbReference>
<protein>
    <submittedName>
        <fullName evidence="1">Phenol hydroxylase</fullName>
    </submittedName>
</protein>
<dbReference type="GO" id="GO:0018662">
    <property type="term" value="F:phenol 2-monooxygenase activity"/>
    <property type="evidence" value="ECO:0007669"/>
    <property type="project" value="InterPro"/>
</dbReference>
<dbReference type="Pfam" id="PF04663">
    <property type="entry name" value="Phenol_monoox"/>
    <property type="match status" value="1"/>
</dbReference>
<dbReference type="EMBL" id="CP021361">
    <property type="protein sequence ID" value="ART50528.1"/>
    <property type="molecule type" value="Genomic_DNA"/>
</dbReference>
<dbReference type="AlphaFoldDB" id="A0A240TZI8"/>
<sequence length="118" mass="13091">MSVVALKPYDFPARDRRENFPAPLLYIGWEDHLMFASPVCLPLPPDTPFGALAQGVLPGVYGEHPDFAKIDWAQVEWFKSGQPWTPDPAQSLQANGLQHKDAIRFRTPGLTGIQGSFS</sequence>
<dbReference type="KEGG" id="acin:CBP34_01065"/>
<evidence type="ECO:0000313" key="1">
    <source>
        <dbReference type="EMBL" id="ART50528.1"/>
    </source>
</evidence>
<dbReference type="InterPro" id="IPR006756">
    <property type="entry name" value="Phenol_hydroxylase"/>
</dbReference>
<proteinExistence type="predicted"/>